<organism evidence="1 2">
    <name type="scientific">Salmonella enterica I</name>
    <dbReference type="NCBI Taxonomy" id="59201"/>
    <lineage>
        <taxon>Bacteria</taxon>
        <taxon>Pseudomonadati</taxon>
        <taxon>Pseudomonadota</taxon>
        <taxon>Gammaproteobacteria</taxon>
        <taxon>Enterobacterales</taxon>
        <taxon>Enterobacteriaceae</taxon>
        <taxon>Salmonella</taxon>
    </lineage>
</organism>
<accession>A0A3S4FEC7</accession>
<dbReference type="Gene3D" id="3.40.50.150">
    <property type="entry name" value="Vaccinia Virus protein VP39"/>
    <property type="match status" value="1"/>
</dbReference>
<dbReference type="Proteomes" id="UP000277214">
    <property type="component" value="Chromosome 1"/>
</dbReference>
<proteinExistence type="predicted"/>
<dbReference type="InterPro" id="IPR029063">
    <property type="entry name" value="SAM-dependent_MTases_sf"/>
</dbReference>
<dbReference type="Pfam" id="PF01135">
    <property type="entry name" value="PCMT"/>
    <property type="match status" value="1"/>
</dbReference>
<keyword evidence="1" id="KW-0808">Transferase</keyword>
<protein>
    <submittedName>
        <fullName evidence="1">L-isoaspartyl protein carboxyl methyltransferase type II</fullName>
        <ecNumber evidence="1">2.1.1.77</ecNumber>
    </submittedName>
</protein>
<dbReference type="EC" id="2.1.1.77" evidence="1"/>
<dbReference type="AlphaFoldDB" id="A0A3S4FEC7"/>
<gene>
    <name evidence="1" type="primary">pcm_1</name>
    <name evidence="1" type="ORF">NCTC8272_05555</name>
</gene>
<evidence type="ECO:0000313" key="2">
    <source>
        <dbReference type="Proteomes" id="UP000277214"/>
    </source>
</evidence>
<keyword evidence="1" id="KW-0489">Methyltransferase</keyword>
<dbReference type="GO" id="GO:0032259">
    <property type="term" value="P:methylation"/>
    <property type="evidence" value="ECO:0007669"/>
    <property type="project" value="UniProtKB-KW"/>
</dbReference>
<evidence type="ECO:0000313" key="1">
    <source>
        <dbReference type="EMBL" id="VEA44522.1"/>
    </source>
</evidence>
<sequence>MVSGRVQALLEQLRAQGIRDELVLNALAAVPREKFIDEAFEHKPGKISLCR</sequence>
<dbReference type="EMBL" id="LR134149">
    <property type="protein sequence ID" value="VEA44522.1"/>
    <property type="molecule type" value="Genomic_DNA"/>
</dbReference>
<dbReference type="GO" id="GO:0004719">
    <property type="term" value="F:protein-L-isoaspartate (D-aspartate) O-methyltransferase activity"/>
    <property type="evidence" value="ECO:0007669"/>
    <property type="project" value="UniProtKB-EC"/>
</dbReference>
<reference evidence="1 2" key="1">
    <citation type="submission" date="2018-12" db="EMBL/GenBank/DDBJ databases">
        <authorList>
            <consortium name="Pathogen Informatics"/>
        </authorList>
    </citation>
    <scope>NUCLEOTIDE SEQUENCE [LARGE SCALE GENOMIC DNA]</scope>
    <source>
        <strain evidence="1 2">NCTC8272</strain>
    </source>
</reference>
<name>A0A3S4FEC7_SALET</name>